<dbReference type="EMBL" id="CALNXJ010000063">
    <property type="protein sequence ID" value="CAH3157184.1"/>
    <property type="molecule type" value="Genomic_DNA"/>
</dbReference>
<name>A0AAU9XTE0_9CNID</name>
<reference evidence="2 3" key="1">
    <citation type="submission" date="2022-05" db="EMBL/GenBank/DDBJ databases">
        <authorList>
            <consortium name="Genoscope - CEA"/>
            <person name="William W."/>
        </authorList>
    </citation>
    <scope>NUCLEOTIDE SEQUENCE [LARGE SCALE GENOMIC DNA]</scope>
</reference>
<dbReference type="InterPro" id="IPR057191">
    <property type="entry name" value="DUF7869"/>
</dbReference>
<dbReference type="PANTHER" id="PTHR10773:SF19">
    <property type="match status" value="1"/>
</dbReference>
<evidence type="ECO:0000313" key="3">
    <source>
        <dbReference type="Proteomes" id="UP001159428"/>
    </source>
</evidence>
<protein>
    <recommendedName>
        <fullName evidence="1">DUF7869 domain-containing protein</fullName>
    </recommendedName>
</protein>
<dbReference type="Pfam" id="PF25273">
    <property type="entry name" value="DUF7869"/>
    <property type="match status" value="1"/>
</dbReference>
<organism evidence="2 3">
    <name type="scientific">Pocillopora meandrina</name>
    <dbReference type="NCBI Taxonomy" id="46732"/>
    <lineage>
        <taxon>Eukaryota</taxon>
        <taxon>Metazoa</taxon>
        <taxon>Cnidaria</taxon>
        <taxon>Anthozoa</taxon>
        <taxon>Hexacorallia</taxon>
        <taxon>Scleractinia</taxon>
        <taxon>Astrocoeniina</taxon>
        <taxon>Pocilloporidae</taxon>
        <taxon>Pocillopora</taxon>
    </lineage>
</organism>
<feature type="domain" description="DUF7869" evidence="1">
    <location>
        <begin position="20"/>
        <end position="151"/>
    </location>
</feature>
<comment type="caution">
    <text evidence="2">The sequence shown here is derived from an EMBL/GenBank/DDBJ whole genome shotgun (WGS) entry which is preliminary data.</text>
</comment>
<evidence type="ECO:0000313" key="2">
    <source>
        <dbReference type="EMBL" id="CAH3157184.1"/>
    </source>
</evidence>
<dbReference type="AlphaFoldDB" id="A0AAU9XTE0"/>
<accession>A0AAU9XTE0</accession>
<dbReference type="PANTHER" id="PTHR10773">
    <property type="entry name" value="DNA-DIRECTED RNA POLYMERASES I, II, AND III SUBUNIT RPABC2"/>
    <property type="match status" value="1"/>
</dbReference>
<dbReference type="Proteomes" id="UP001159428">
    <property type="component" value="Unassembled WGS sequence"/>
</dbReference>
<gene>
    <name evidence="2" type="ORF">PMEA_00029891</name>
</gene>
<evidence type="ECO:0000259" key="1">
    <source>
        <dbReference type="Pfam" id="PF25273"/>
    </source>
</evidence>
<keyword evidence="3" id="KW-1185">Reference proteome</keyword>
<proteinExistence type="predicted"/>
<sequence length="279" mass="32697">MFYKRQLWTYNFGIQDCMSNQGYMFMWDETTAKRGSVEVANCLYNFLTEFITGARSLVSYSDGSSGQNRNKTIVALYTELHRTGVYEVLNHKYLVRGHTFLQNDTDFSQIEKRKKSAVVYLPEDWCKVVREANTVKPFVVRKMRLPDFKDWRSFLESRHAMLAKNRDGKRVQILDAHWLNFGWGEEKDPISGQTQMVHHPDEVWVRYGFSTDEPWKKVNIQCHRQQTDANQTPGRLYPARLKVVPAKLEDLQQIAAFVPEPQRQFYLTMEAAEPEPKAK</sequence>